<keyword evidence="7" id="KW-0106">Calcium</keyword>
<dbReference type="AlphaFoldDB" id="A0A5C3QQV0"/>
<comment type="cofactor">
    <cofactor evidence="8">
        <name>Zn(2+)</name>
        <dbReference type="ChEBI" id="CHEBI:29105"/>
    </cofactor>
</comment>
<keyword evidence="11" id="KW-1185">Reference proteome</keyword>
<feature type="binding site" evidence="7">
    <location>
        <position position="27"/>
    </location>
    <ligand>
        <name>Ca(2+)</name>
        <dbReference type="ChEBI" id="CHEBI:29108"/>
    </ligand>
</feature>
<dbReference type="Proteomes" id="UP000305067">
    <property type="component" value="Unassembled WGS sequence"/>
</dbReference>
<sequence length="327" mass="36603">MASAVDLAAAGMHTDGYWGPITATLDWCEANYQFSHYIAEMANACSNVYSIGLAVMGTRNMWQEGLPPTFVLGFVMFGLVGFGSFAFHASLLHGAQLADELPMIYVVAHGLVCLFDTKPGWDMLEDRRTTVLLVGEVVFDVLFTWSYAGVYRNPVYHQSVFAVLIIGIVIRVVYLLHNAEDYTLEDIKEQAPLSSNDTDTEPNNTNTPAVLNTKPARKVVVIPPSARRDIRHCFTVGPSSFALGFLVWNLDNVFCGRLTGWKRALGWPAAFLLEGHSWWHVLTGYGSYLMIVGICYLGVCVKDDYRRWGVRYWWTLPLIENVDKRSA</sequence>
<dbReference type="PANTHER" id="PTHR46187:SF3">
    <property type="entry name" value="ALKALINE CERAMIDASE 3"/>
    <property type="match status" value="1"/>
</dbReference>
<evidence type="ECO:0000256" key="6">
    <source>
        <dbReference type="ARBA" id="ARBA00023136"/>
    </source>
</evidence>
<reference evidence="10 11" key="1">
    <citation type="journal article" date="2019" name="Nat. Ecol. Evol.">
        <title>Megaphylogeny resolves global patterns of mushroom evolution.</title>
        <authorList>
            <person name="Varga T."/>
            <person name="Krizsan K."/>
            <person name="Foldi C."/>
            <person name="Dima B."/>
            <person name="Sanchez-Garcia M."/>
            <person name="Sanchez-Ramirez S."/>
            <person name="Szollosi G.J."/>
            <person name="Szarkandi J.G."/>
            <person name="Papp V."/>
            <person name="Albert L."/>
            <person name="Andreopoulos W."/>
            <person name="Angelini C."/>
            <person name="Antonin V."/>
            <person name="Barry K.W."/>
            <person name="Bougher N.L."/>
            <person name="Buchanan P."/>
            <person name="Buyck B."/>
            <person name="Bense V."/>
            <person name="Catcheside P."/>
            <person name="Chovatia M."/>
            <person name="Cooper J."/>
            <person name="Damon W."/>
            <person name="Desjardin D."/>
            <person name="Finy P."/>
            <person name="Geml J."/>
            <person name="Haridas S."/>
            <person name="Hughes K."/>
            <person name="Justo A."/>
            <person name="Karasinski D."/>
            <person name="Kautmanova I."/>
            <person name="Kiss B."/>
            <person name="Kocsube S."/>
            <person name="Kotiranta H."/>
            <person name="LaButti K.M."/>
            <person name="Lechner B.E."/>
            <person name="Liimatainen K."/>
            <person name="Lipzen A."/>
            <person name="Lukacs Z."/>
            <person name="Mihaltcheva S."/>
            <person name="Morgado L.N."/>
            <person name="Niskanen T."/>
            <person name="Noordeloos M.E."/>
            <person name="Ohm R.A."/>
            <person name="Ortiz-Santana B."/>
            <person name="Ovrebo C."/>
            <person name="Racz N."/>
            <person name="Riley R."/>
            <person name="Savchenko A."/>
            <person name="Shiryaev A."/>
            <person name="Soop K."/>
            <person name="Spirin V."/>
            <person name="Szebenyi C."/>
            <person name="Tomsovsky M."/>
            <person name="Tulloss R.E."/>
            <person name="Uehling J."/>
            <person name="Grigoriev I.V."/>
            <person name="Vagvolgyi C."/>
            <person name="Papp T."/>
            <person name="Martin F.M."/>
            <person name="Miettinen O."/>
            <person name="Hibbett D.S."/>
            <person name="Nagy L.G."/>
        </authorList>
    </citation>
    <scope>NUCLEOTIDE SEQUENCE [LARGE SCALE GENOMIC DNA]</scope>
    <source>
        <strain evidence="10 11">CBS 309.79</strain>
    </source>
</reference>
<keyword evidence="5 9" id="KW-1133">Transmembrane helix</keyword>
<evidence type="ECO:0000313" key="10">
    <source>
        <dbReference type="EMBL" id="TFL03748.1"/>
    </source>
</evidence>
<organism evidence="10 11">
    <name type="scientific">Pterulicium gracile</name>
    <dbReference type="NCBI Taxonomy" id="1884261"/>
    <lineage>
        <taxon>Eukaryota</taxon>
        <taxon>Fungi</taxon>
        <taxon>Dikarya</taxon>
        <taxon>Basidiomycota</taxon>
        <taxon>Agaricomycotina</taxon>
        <taxon>Agaricomycetes</taxon>
        <taxon>Agaricomycetidae</taxon>
        <taxon>Agaricales</taxon>
        <taxon>Pleurotineae</taxon>
        <taxon>Pterulaceae</taxon>
        <taxon>Pterulicium</taxon>
    </lineage>
</organism>
<dbReference type="GO" id="GO:0046513">
    <property type="term" value="P:ceramide biosynthetic process"/>
    <property type="evidence" value="ECO:0007669"/>
    <property type="project" value="TreeGrafter"/>
</dbReference>
<gene>
    <name evidence="10" type="ORF">BDV98DRAFT_591572</name>
</gene>
<feature type="binding site" evidence="8">
    <location>
        <position position="280"/>
    </location>
    <ligand>
        <name>Zn(2+)</name>
        <dbReference type="ChEBI" id="CHEBI:29105"/>
        <note>catalytic</note>
    </ligand>
</feature>
<feature type="binding site" evidence="8">
    <location>
        <position position="276"/>
    </location>
    <ligand>
        <name>Zn(2+)</name>
        <dbReference type="ChEBI" id="CHEBI:29105"/>
        <note>catalytic</note>
    </ligand>
</feature>
<dbReference type="Pfam" id="PF05875">
    <property type="entry name" value="Ceramidase"/>
    <property type="match status" value="1"/>
</dbReference>
<keyword evidence="7" id="KW-0479">Metal-binding</keyword>
<feature type="binding site" evidence="7">
    <location>
        <position position="26"/>
    </location>
    <ligand>
        <name>Ca(2+)</name>
        <dbReference type="ChEBI" id="CHEBI:29108"/>
    </ligand>
</feature>
<evidence type="ECO:0000256" key="3">
    <source>
        <dbReference type="ARBA" id="ARBA00022692"/>
    </source>
</evidence>
<dbReference type="EMBL" id="ML178820">
    <property type="protein sequence ID" value="TFL03748.1"/>
    <property type="molecule type" value="Genomic_DNA"/>
</dbReference>
<dbReference type="PANTHER" id="PTHR46187">
    <property type="entry name" value="ALKALINE CERAMIDASE 3"/>
    <property type="match status" value="1"/>
</dbReference>
<dbReference type="GO" id="GO:0016811">
    <property type="term" value="F:hydrolase activity, acting on carbon-nitrogen (but not peptide) bonds, in linear amides"/>
    <property type="evidence" value="ECO:0007669"/>
    <property type="project" value="InterPro"/>
</dbReference>
<proteinExistence type="inferred from homology"/>
<dbReference type="OrthoDB" id="187171at2759"/>
<evidence type="ECO:0000256" key="4">
    <source>
        <dbReference type="ARBA" id="ARBA00022801"/>
    </source>
</evidence>
<dbReference type="GO" id="GO:0046872">
    <property type="term" value="F:metal ion binding"/>
    <property type="evidence" value="ECO:0007669"/>
    <property type="project" value="UniProtKB-KW"/>
</dbReference>
<feature type="binding site" evidence="7">
    <location>
        <position position="29"/>
    </location>
    <ligand>
        <name>Ca(2+)</name>
        <dbReference type="ChEBI" id="CHEBI:29108"/>
    </ligand>
</feature>
<dbReference type="STRING" id="1884261.A0A5C3QQV0"/>
<evidence type="ECO:0000313" key="11">
    <source>
        <dbReference type="Proteomes" id="UP000305067"/>
    </source>
</evidence>
<evidence type="ECO:0000256" key="2">
    <source>
        <dbReference type="ARBA" id="ARBA00009780"/>
    </source>
</evidence>
<evidence type="ECO:0000256" key="9">
    <source>
        <dbReference type="SAM" id="Phobius"/>
    </source>
</evidence>
<comment type="similarity">
    <text evidence="2">Belongs to the alkaline ceramidase family.</text>
</comment>
<feature type="binding site" evidence="7">
    <location>
        <position position="40"/>
    </location>
    <ligand>
        <name>Ca(2+)</name>
        <dbReference type="ChEBI" id="CHEBI:29108"/>
    </ligand>
</feature>
<comment type="subcellular location">
    <subcellularLocation>
        <location evidence="1">Membrane</location>
        <topology evidence="1">Multi-pass membrane protein</topology>
    </subcellularLocation>
</comment>
<keyword evidence="8" id="KW-0862">Zinc</keyword>
<feature type="transmembrane region" description="Helical" evidence="9">
    <location>
        <begin position="278"/>
        <end position="301"/>
    </location>
</feature>
<evidence type="ECO:0000256" key="8">
    <source>
        <dbReference type="PIRSR" id="PIRSR608901-2"/>
    </source>
</evidence>
<feature type="binding site" evidence="7">
    <location>
        <position position="31"/>
    </location>
    <ligand>
        <name>Ca(2+)</name>
        <dbReference type="ChEBI" id="CHEBI:29108"/>
    </ligand>
</feature>
<feature type="transmembrane region" description="Helical" evidence="9">
    <location>
        <begin position="69"/>
        <end position="89"/>
    </location>
</feature>
<feature type="transmembrane region" description="Helical" evidence="9">
    <location>
        <begin position="129"/>
        <end position="149"/>
    </location>
</feature>
<feature type="transmembrane region" description="Helical" evidence="9">
    <location>
        <begin position="155"/>
        <end position="176"/>
    </location>
</feature>
<keyword evidence="6 9" id="KW-0472">Membrane</keyword>
<evidence type="ECO:0000256" key="1">
    <source>
        <dbReference type="ARBA" id="ARBA00004141"/>
    </source>
</evidence>
<dbReference type="GO" id="GO:0046514">
    <property type="term" value="P:ceramide catabolic process"/>
    <property type="evidence" value="ECO:0007669"/>
    <property type="project" value="TreeGrafter"/>
</dbReference>
<dbReference type="InterPro" id="IPR008901">
    <property type="entry name" value="ACER"/>
</dbReference>
<evidence type="ECO:0000256" key="5">
    <source>
        <dbReference type="ARBA" id="ARBA00022989"/>
    </source>
</evidence>
<evidence type="ECO:0000256" key="7">
    <source>
        <dbReference type="PIRSR" id="PIRSR608901-1"/>
    </source>
</evidence>
<feature type="binding site" evidence="8">
    <location>
        <position position="88"/>
    </location>
    <ligand>
        <name>Zn(2+)</name>
        <dbReference type="ChEBI" id="CHEBI:29105"/>
        <note>catalytic</note>
    </ligand>
</feature>
<keyword evidence="4" id="KW-0378">Hydrolase</keyword>
<protein>
    <submittedName>
        <fullName evidence="10">Alkaline phytoceramidase</fullName>
    </submittedName>
</protein>
<accession>A0A5C3QQV0</accession>
<name>A0A5C3QQV0_9AGAR</name>
<keyword evidence="3 9" id="KW-0812">Transmembrane</keyword>
<dbReference type="GO" id="GO:0005789">
    <property type="term" value="C:endoplasmic reticulum membrane"/>
    <property type="evidence" value="ECO:0007669"/>
    <property type="project" value="TreeGrafter"/>
</dbReference>